<name>A0A8C9XID0_SANLU</name>
<reference evidence="2" key="2">
    <citation type="submission" date="2025-09" db="UniProtKB">
        <authorList>
            <consortium name="Ensembl"/>
        </authorList>
    </citation>
    <scope>IDENTIFICATION</scope>
</reference>
<feature type="chain" id="PRO_5034686653" evidence="1">
    <location>
        <begin position="21"/>
        <end position="78"/>
    </location>
</feature>
<dbReference type="Ensembl" id="ENSSLUT00000011763.1">
    <property type="protein sequence ID" value="ENSSLUP00000011369.1"/>
    <property type="gene ID" value="ENSSLUG00000005424.1"/>
</dbReference>
<keyword evidence="1" id="KW-0732">Signal</keyword>
<proteinExistence type="predicted"/>
<evidence type="ECO:0000313" key="3">
    <source>
        <dbReference type="Proteomes" id="UP000694568"/>
    </source>
</evidence>
<feature type="signal peptide" evidence="1">
    <location>
        <begin position="1"/>
        <end position="20"/>
    </location>
</feature>
<keyword evidence="3" id="KW-1185">Reference proteome</keyword>
<accession>A0A8C9XID0</accession>
<reference evidence="2" key="1">
    <citation type="submission" date="2025-08" db="UniProtKB">
        <authorList>
            <consortium name="Ensembl"/>
        </authorList>
    </citation>
    <scope>IDENTIFICATION</scope>
</reference>
<evidence type="ECO:0000313" key="2">
    <source>
        <dbReference type="Ensembl" id="ENSSLUP00000011369.1"/>
    </source>
</evidence>
<evidence type="ECO:0000256" key="1">
    <source>
        <dbReference type="SAM" id="SignalP"/>
    </source>
</evidence>
<sequence length="78" mass="8562">MKKSLFLGFGVLFCVSGASTHIQTLKKIHPSFLLLPMELANSTEEEEEKRSHSVAKTDQLKRGSSITTCALKGPTDQL</sequence>
<protein>
    <submittedName>
        <fullName evidence="2">Uncharacterized protein</fullName>
    </submittedName>
</protein>
<dbReference type="AlphaFoldDB" id="A0A8C9XID0"/>
<dbReference type="Proteomes" id="UP000694568">
    <property type="component" value="Unplaced"/>
</dbReference>
<organism evidence="2 3">
    <name type="scientific">Sander lucioperca</name>
    <name type="common">Pike-perch</name>
    <name type="synonym">Perca lucioperca</name>
    <dbReference type="NCBI Taxonomy" id="283035"/>
    <lineage>
        <taxon>Eukaryota</taxon>
        <taxon>Metazoa</taxon>
        <taxon>Chordata</taxon>
        <taxon>Craniata</taxon>
        <taxon>Vertebrata</taxon>
        <taxon>Euteleostomi</taxon>
        <taxon>Actinopterygii</taxon>
        <taxon>Neopterygii</taxon>
        <taxon>Teleostei</taxon>
        <taxon>Neoteleostei</taxon>
        <taxon>Acanthomorphata</taxon>
        <taxon>Eupercaria</taxon>
        <taxon>Perciformes</taxon>
        <taxon>Percoidei</taxon>
        <taxon>Percidae</taxon>
        <taxon>Luciopercinae</taxon>
        <taxon>Sander</taxon>
    </lineage>
</organism>